<dbReference type="InterPro" id="IPR032093">
    <property type="entry name" value="PhoD_N"/>
</dbReference>
<dbReference type="Gene3D" id="2.60.40.380">
    <property type="entry name" value="Purple acid phosphatase-like, N-terminal"/>
    <property type="match status" value="1"/>
</dbReference>
<dbReference type="PROSITE" id="PS51318">
    <property type="entry name" value="TAT"/>
    <property type="match status" value="1"/>
</dbReference>
<feature type="region of interest" description="Disordered" evidence="1">
    <location>
        <begin position="335"/>
        <end position="356"/>
    </location>
</feature>
<reference evidence="4 5" key="1">
    <citation type="submission" date="2018-03" db="EMBL/GenBank/DDBJ databases">
        <title>Genomic Encyclopedia of Archaeal and Bacterial Type Strains, Phase II (KMG-II): from individual species to whole genera.</title>
        <authorList>
            <person name="Goeker M."/>
        </authorList>
    </citation>
    <scope>NUCLEOTIDE SEQUENCE [LARGE SCALE GENOMIC DNA]</scope>
    <source>
        <strain evidence="4 5">DSM 45211</strain>
    </source>
</reference>
<dbReference type="CDD" id="cd07389">
    <property type="entry name" value="MPP_PhoD"/>
    <property type="match status" value="1"/>
</dbReference>
<accession>A0A2P8E5Q2</accession>
<dbReference type="InterPro" id="IPR029052">
    <property type="entry name" value="Metallo-depent_PP-like"/>
</dbReference>
<dbReference type="RefSeq" id="WP_205740799.1">
    <property type="nucleotide sequence ID" value="NZ_PYGE01000005.1"/>
</dbReference>
<evidence type="ECO:0000313" key="4">
    <source>
        <dbReference type="EMBL" id="PSL04792.1"/>
    </source>
</evidence>
<dbReference type="Proteomes" id="UP000243528">
    <property type="component" value="Unassembled WGS sequence"/>
</dbReference>
<evidence type="ECO:0000256" key="1">
    <source>
        <dbReference type="SAM" id="MobiDB-lite"/>
    </source>
</evidence>
<evidence type="ECO:0000313" key="5">
    <source>
        <dbReference type="Proteomes" id="UP000243528"/>
    </source>
</evidence>
<dbReference type="EMBL" id="PYGE01000005">
    <property type="protein sequence ID" value="PSL04792.1"/>
    <property type="molecule type" value="Genomic_DNA"/>
</dbReference>
<sequence length="538" mass="59737">MTDERSATDPTDLARTAASRRRFLAVTGAAAGLALTGDLPGNSAAWGARQDALKHDPFTLGVASGDPLSDAVVIWTRLAPEPLEPFGGLGPRPVMVQWQVAEDERFSRIVRRGTMRARREASYSVHVDVTGLRPWRHYYYRFRVGRHVSPVGRTRTAPAAGAAVAGLSFAFASCQAWWEGFYTAYRDLARHDHDVVFHLGDYIYEMGVGADSGVRQQPVPAEFTRETVTLDDYRGRYALYRTDPDLQDAHASAPWIVTMDDHEVENNWAGPISENNAPEDEFLIRRANAFRAYWEHMPLRMTQSPTGPDLQLYRRFQYGDLVRFNVLDTRQYRDDQAAGDGQDPPNPGSLDPGRTITGDEQERWLLDGMAERSARWEVLAHQTAIAQLDTREGPDVVVPMDTWDGYVASRRRIVGGARDAGVRNLVSVAGDLHRSVASELKADYADEAAAPVGTEFVGTSISSGRDGTDHDQGGLTILAENPHVKFHNFQRGYVRCEVTPQQWVADYRVADKVTEPDGTVTTRSRLAVEDGDPTINRA</sequence>
<comment type="caution">
    <text evidence="4">The sequence shown here is derived from an EMBL/GenBank/DDBJ whole genome shotgun (WGS) entry which is preliminary data.</text>
</comment>
<dbReference type="InterPro" id="IPR018946">
    <property type="entry name" value="PhoD-like_MPP"/>
</dbReference>
<dbReference type="InterPro" id="IPR006311">
    <property type="entry name" value="TAT_signal"/>
</dbReference>
<proteinExistence type="predicted"/>
<keyword evidence="5" id="KW-1185">Reference proteome</keyword>
<dbReference type="InterPro" id="IPR038607">
    <property type="entry name" value="PhoD-like_sf"/>
</dbReference>
<organism evidence="4 5">
    <name type="scientific">Haloactinopolyspora alba</name>
    <dbReference type="NCBI Taxonomy" id="648780"/>
    <lineage>
        <taxon>Bacteria</taxon>
        <taxon>Bacillati</taxon>
        <taxon>Actinomycetota</taxon>
        <taxon>Actinomycetes</taxon>
        <taxon>Jiangellales</taxon>
        <taxon>Jiangellaceae</taxon>
        <taxon>Haloactinopolyspora</taxon>
    </lineage>
</organism>
<gene>
    <name evidence="4" type="ORF">CLV30_105259</name>
</gene>
<feature type="domain" description="PhoD-like phosphatase metallophosphatase" evidence="2">
    <location>
        <begin position="169"/>
        <end position="507"/>
    </location>
</feature>
<dbReference type="Gene3D" id="3.60.21.70">
    <property type="entry name" value="PhoD-like phosphatase"/>
    <property type="match status" value="1"/>
</dbReference>
<protein>
    <submittedName>
        <fullName evidence="4">Alkaline phosphatase D</fullName>
    </submittedName>
</protein>
<dbReference type="AlphaFoldDB" id="A0A2P8E5Q2"/>
<evidence type="ECO:0000259" key="2">
    <source>
        <dbReference type="Pfam" id="PF09423"/>
    </source>
</evidence>
<name>A0A2P8E5Q2_9ACTN</name>
<evidence type="ECO:0000259" key="3">
    <source>
        <dbReference type="Pfam" id="PF16655"/>
    </source>
</evidence>
<feature type="domain" description="Phospholipase D N-terminal" evidence="3">
    <location>
        <begin position="60"/>
        <end position="156"/>
    </location>
</feature>
<dbReference type="Pfam" id="PF09423">
    <property type="entry name" value="PhoD"/>
    <property type="match status" value="1"/>
</dbReference>
<dbReference type="Pfam" id="PF16655">
    <property type="entry name" value="PhoD_N"/>
    <property type="match status" value="1"/>
</dbReference>
<dbReference type="InterPro" id="IPR052900">
    <property type="entry name" value="Phospholipid_Metab_Enz"/>
</dbReference>
<dbReference type="PANTHER" id="PTHR43606:SF2">
    <property type="entry name" value="ALKALINE PHOSPHATASE FAMILY PROTEIN (AFU_ORTHOLOGUE AFUA_5G03860)"/>
    <property type="match status" value="1"/>
</dbReference>
<dbReference type="SUPFAM" id="SSF56300">
    <property type="entry name" value="Metallo-dependent phosphatases"/>
    <property type="match status" value="1"/>
</dbReference>
<dbReference type="PANTHER" id="PTHR43606">
    <property type="entry name" value="PHOSPHATASE, PUTATIVE (AFU_ORTHOLOGUE AFUA_6G08710)-RELATED"/>
    <property type="match status" value="1"/>
</dbReference>